<dbReference type="AlphaFoldDB" id="A0A7M7FYC5"/>
<feature type="chain" id="PRO_5044519383" description="UDP-glucuronosyltransferase" evidence="5">
    <location>
        <begin position="20"/>
        <end position="524"/>
    </location>
</feature>
<evidence type="ECO:0000313" key="7">
    <source>
        <dbReference type="Proteomes" id="UP000005203"/>
    </source>
</evidence>
<dbReference type="RefSeq" id="XP_001120991.3">
    <property type="nucleotide sequence ID" value="XM_001120991.5"/>
</dbReference>
<dbReference type="GO" id="GO:0015020">
    <property type="term" value="F:glucuronosyltransferase activity"/>
    <property type="evidence" value="ECO:0007669"/>
    <property type="project" value="UniProtKB-EC"/>
</dbReference>
<keyword evidence="7" id="KW-1185">Reference proteome</keyword>
<dbReference type="InterPro" id="IPR002213">
    <property type="entry name" value="UDP_glucos_trans"/>
</dbReference>
<reference evidence="7" key="3">
    <citation type="submission" date="2025-05" db="UniProtKB">
        <authorList>
            <consortium name="RefSeq"/>
        </authorList>
    </citation>
    <scope>NUCLEOTIDE SEQUENCE [LARGE SCALE GENOMIC DNA]</scope>
    <source>
        <strain evidence="7">DH4</strain>
    </source>
</reference>
<accession>A0A7M7FYC5</accession>
<dbReference type="PANTHER" id="PTHR48043">
    <property type="entry name" value="EG:EG0003.4 PROTEIN-RELATED"/>
    <property type="match status" value="1"/>
</dbReference>
<name>A0A7M7FYC5_APIME</name>
<comment type="subcellular location">
    <subcellularLocation>
        <location evidence="5">Membrane</location>
        <topology evidence="5">Single-pass membrane protein</topology>
    </subcellularLocation>
</comment>
<comment type="similarity">
    <text evidence="1 4">Belongs to the UDP-glycosyltransferase family.</text>
</comment>
<keyword evidence="2 4" id="KW-0328">Glycosyltransferase</keyword>
<keyword evidence="5" id="KW-0472">Membrane</keyword>
<dbReference type="InterPro" id="IPR035595">
    <property type="entry name" value="UDP_glycos_trans_CS"/>
</dbReference>
<keyword evidence="5" id="KW-0732">Signal</keyword>
<dbReference type="CDD" id="cd03784">
    <property type="entry name" value="GT1_Gtf-like"/>
    <property type="match status" value="1"/>
</dbReference>
<keyword evidence="5" id="KW-0812">Transmembrane</keyword>
<proteinExistence type="inferred from homology"/>
<reference evidence="6" key="1">
    <citation type="submission" date="2021-01" db="UniProtKB">
        <authorList>
            <consortium name="EnsemblMetazoa"/>
        </authorList>
    </citation>
    <scope>IDENTIFICATION</scope>
    <source>
        <strain evidence="6">DH4</strain>
    </source>
</reference>
<accession>A0A8B6XDY9</accession>
<dbReference type="Gene3D" id="3.40.50.2000">
    <property type="entry name" value="Glycogen Phosphorylase B"/>
    <property type="match status" value="2"/>
</dbReference>
<dbReference type="KEGG" id="ame:725106"/>
<gene>
    <name evidence="8" type="primary">LOC725106</name>
</gene>
<keyword evidence="5" id="KW-1133">Transmembrane helix</keyword>
<evidence type="ECO:0000256" key="4">
    <source>
        <dbReference type="RuleBase" id="RU003718"/>
    </source>
</evidence>
<dbReference type="InterPro" id="IPR050271">
    <property type="entry name" value="UDP-glycosyltransferase"/>
</dbReference>
<feature type="signal peptide" evidence="5">
    <location>
        <begin position="1"/>
        <end position="19"/>
    </location>
</feature>
<evidence type="ECO:0000256" key="2">
    <source>
        <dbReference type="ARBA" id="ARBA00022676"/>
    </source>
</evidence>
<evidence type="ECO:0000313" key="8">
    <source>
        <dbReference type="RefSeq" id="XP_001120991.3"/>
    </source>
</evidence>
<dbReference type="OrthoDB" id="5835829at2759"/>
<evidence type="ECO:0000313" key="6">
    <source>
        <dbReference type="EnsemblMetazoa" id="XP_001120991"/>
    </source>
</evidence>
<protein>
    <recommendedName>
        <fullName evidence="5">UDP-glucuronosyltransferase</fullName>
        <ecNumber evidence="5">2.4.1.17</ecNumber>
    </recommendedName>
</protein>
<sequence length="524" mass="60558">MLSLPFVLLLFRQFSPAIGFNILGICPSASYSHQQPFQALMKALAARGHNVTMISTIPSKKSIKNYEDVDLSFSYRKRDCTGLRHMGAFTLLHKNMREANELCEEQLFSTAITHLISRNKTFDAVIIEQLWYQCYYALVKHYNSPVLIGFLSVGNLPYVMDSVGNPDDPLLNPDMAYPFTNKMNLNERIWNILYTTWTRIYYKYWHLPRAQEIVNKWMPDVSIEDIDRNFSLVILGNNHVFGYPKPLLPNVIEVHSLQITEKSETLPKDIQEFLDKAEHGAIYFSLGSNLQTHQLSIDSLTALYKALGSLKQRVLWKHGEDVAIHPANIKFVKWAPQQAILAHPKVMAYVMQGGLQSLQEAVHYSVPVVAIPFFGDQLFNARKILDTGIGLTLDIDTITEESIVQTLTNVIENKTYYYNIKAMSEIIRDELIKPMDRAIWNVEHVIKFSKSKHFRYYGHDIPLIDYYGTIVILSLSLILIIRCCCLIINILRFKYFSIKYIKDRIEFFVKSKYSNNYDILDKNR</sequence>
<keyword evidence="3 4" id="KW-0808">Transferase</keyword>
<organism evidence="6">
    <name type="scientific">Apis mellifera</name>
    <name type="common">Honeybee</name>
    <dbReference type="NCBI Taxonomy" id="7460"/>
    <lineage>
        <taxon>Eukaryota</taxon>
        <taxon>Metazoa</taxon>
        <taxon>Ecdysozoa</taxon>
        <taxon>Arthropoda</taxon>
        <taxon>Hexapoda</taxon>
        <taxon>Insecta</taxon>
        <taxon>Pterygota</taxon>
        <taxon>Neoptera</taxon>
        <taxon>Endopterygota</taxon>
        <taxon>Hymenoptera</taxon>
        <taxon>Apocrita</taxon>
        <taxon>Aculeata</taxon>
        <taxon>Apoidea</taxon>
        <taxon>Anthophila</taxon>
        <taxon>Apidae</taxon>
        <taxon>Apis</taxon>
    </lineage>
</organism>
<dbReference type="PANTHER" id="PTHR48043:SF145">
    <property type="entry name" value="FI06409P-RELATED"/>
    <property type="match status" value="1"/>
</dbReference>
<dbReference type="EC" id="2.4.1.17" evidence="5"/>
<reference evidence="8" key="2">
    <citation type="submission" date="2025-04" db="UniProtKB">
        <authorList>
            <consortium name="RefSeq"/>
        </authorList>
    </citation>
    <scope>IDENTIFICATION</scope>
    <source>
        <strain evidence="8">DH4</strain>
        <tissue evidence="8">Whole body</tissue>
    </source>
</reference>
<feature type="transmembrane region" description="Helical" evidence="5">
    <location>
        <begin position="466"/>
        <end position="491"/>
    </location>
</feature>
<dbReference type="EnsemblMetazoa" id="XM_001120991">
    <property type="protein sequence ID" value="XP_001120991"/>
    <property type="gene ID" value="LOC725106"/>
</dbReference>
<dbReference type="Pfam" id="PF00201">
    <property type="entry name" value="UDPGT"/>
    <property type="match status" value="1"/>
</dbReference>
<dbReference type="PROSITE" id="PS00375">
    <property type="entry name" value="UDPGT"/>
    <property type="match status" value="1"/>
</dbReference>
<evidence type="ECO:0000256" key="3">
    <source>
        <dbReference type="ARBA" id="ARBA00022679"/>
    </source>
</evidence>
<dbReference type="GeneID" id="725106"/>
<dbReference type="GO" id="GO:0016020">
    <property type="term" value="C:membrane"/>
    <property type="evidence" value="ECO:0007669"/>
    <property type="project" value="UniProtKB-SubCell"/>
</dbReference>
<dbReference type="SUPFAM" id="SSF53756">
    <property type="entry name" value="UDP-Glycosyltransferase/glycogen phosphorylase"/>
    <property type="match status" value="1"/>
</dbReference>
<evidence type="ECO:0000256" key="5">
    <source>
        <dbReference type="RuleBase" id="RU362059"/>
    </source>
</evidence>
<comment type="catalytic activity">
    <reaction evidence="5">
        <text>glucuronate acceptor + UDP-alpha-D-glucuronate = acceptor beta-D-glucuronoside + UDP + H(+)</text>
        <dbReference type="Rhea" id="RHEA:21032"/>
        <dbReference type="ChEBI" id="CHEBI:15378"/>
        <dbReference type="ChEBI" id="CHEBI:58052"/>
        <dbReference type="ChEBI" id="CHEBI:58223"/>
        <dbReference type="ChEBI" id="CHEBI:132367"/>
        <dbReference type="ChEBI" id="CHEBI:132368"/>
        <dbReference type="EC" id="2.4.1.17"/>
    </reaction>
</comment>
<dbReference type="Proteomes" id="UP000005203">
    <property type="component" value="Linkage group LG1"/>
</dbReference>
<dbReference type="FunFam" id="3.40.50.2000:FF:000050">
    <property type="entry name" value="UDP-glucuronosyltransferase"/>
    <property type="match status" value="1"/>
</dbReference>
<evidence type="ECO:0000256" key="1">
    <source>
        <dbReference type="ARBA" id="ARBA00009995"/>
    </source>
</evidence>